<dbReference type="Proteomes" id="UP000805193">
    <property type="component" value="Unassembled WGS sequence"/>
</dbReference>
<gene>
    <name evidence="1" type="ORF">HPB47_005497</name>
</gene>
<comment type="caution">
    <text evidence="1">The sequence shown here is derived from an EMBL/GenBank/DDBJ whole genome shotgun (WGS) entry which is preliminary data.</text>
</comment>
<dbReference type="EMBL" id="JABSTQ010010825">
    <property type="protein sequence ID" value="KAG0417594.1"/>
    <property type="molecule type" value="Genomic_DNA"/>
</dbReference>
<evidence type="ECO:0000313" key="1">
    <source>
        <dbReference type="EMBL" id="KAG0417594.1"/>
    </source>
</evidence>
<keyword evidence="2" id="KW-1185">Reference proteome</keyword>
<accession>A0AC60PD04</accession>
<evidence type="ECO:0000313" key="2">
    <source>
        <dbReference type="Proteomes" id="UP000805193"/>
    </source>
</evidence>
<name>A0AC60PD04_IXOPE</name>
<sequence>MILPSPPPRTLEREARRPRNERTFLSWYTKVGRECMGGGVVTTTRRGPHVYLAPSTPRLWWLEGEVAPAPIRRGEKSASSVHAAATGDRCGAPAGVHGPARIAVAERLSSYLASSVLGWFHRGLGASVASKSHLLLYGHPLFRKLCTQHRLIAGIAFLTCDLKKATQTHCFAPGCTSGYVSSRQSGRRVSLFAAPKDPERFEAWQRAIPRADKTLDARSVLCDLHFDEQFIVRVFTHVINGQTVTIPRDRPVLTSDAIPTIFPNVPSYLSKKPPQKRKSKTSSCGLPSKTLRPEASTSLPVEVCGTDAEVNHSRAAPPVDLPLISDLWNCELPSPYWAKHLVAGADKVTVFTVCALDGQSLCFEKVVLVTANDQALRATVFVQATEVKNVELINVEMAEELLRQVDSLTPCKGFGEKGEFPTNSRRRTKACGGKNFSASCPGISQTPGKPCPQCKYLRKLLLNQASYKKRTAQARARTPSYKTKLRNAQLKRCRVSISKLKSKIHNLKRKSAETDTSAFEDKIKNMPVKQQQQIKACLAASRRKSTKGMKYEGEWVLECAVMCMKSPRLYEHIRKNKIMILPSRTSLRRYLKSYRSGFGLSEKLFAAVAEKTRSMNSFQCHGGLLIDEMKLSEHLRLASDGNIEGFVDLGKLTPESQKTLGCDHGLVIMFQPFTGKWHQILGVFASHSNVKAETLTQIILEAVIMSENAGLHVDFITCDGAAWNRSMWRSFGISGTKDKTVCRRQHPTDPERFLYFVSDFPHLVKCVRNSFVRTGLKTPEGHATVDHLDCARKCDERHDTTLKAMPHVNKSVVRPNGFEKMRVNYAFRLFSDEALRGLFLYEDEIERQHGSAAATLSFVERMRMLIEAMTSRCSSGALRPGNVQEECIKSFLAYLDKWEEAAGGQGYLSRSTAEGLRVTLSSTLSLLKYVTSELQYRYIMTSRMSQDGIERLFGIVRQMSGCNDHPTPSQFLISINCLSFQNLAKSPPHGNVSSGLLKSLVGVDDAKETLSQKRVDELLDVGDLTEAYKTGLLQLQHASPLRLIGEVLCTRQRS</sequence>
<proteinExistence type="predicted"/>
<reference evidence="1 2" key="1">
    <citation type="journal article" date="2020" name="Cell">
        <title>Large-Scale Comparative Analyses of Tick Genomes Elucidate Their Genetic Diversity and Vector Capacities.</title>
        <authorList>
            <consortium name="Tick Genome and Microbiome Consortium (TIGMIC)"/>
            <person name="Jia N."/>
            <person name="Wang J."/>
            <person name="Shi W."/>
            <person name="Du L."/>
            <person name="Sun Y."/>
            <person name="Zhan W."/>
            <person name="Jiang J.F."/>
            <person name="Wang Q."/>
            <person name="Zhang B."/>
            <person name="Ji P."/>
            <person name="Bell-Sakyi L."/>
            <person name="Cui X.M."/>
            <person name="Yuan T.T."/>
            <person name="Jiang B.G."/>
            <person name="Yang W.F."/>
            <person name="Lam T.T."/>
            <person name="Chang Q.C."/>
            <person name="Ding S.J."/>
            <person name="Wang X.J."/>
            <person name="Zhu J.G."/>
            <person name="Ruan X.D."/>
            <person name="Zhao L."/>
            <person name="Wei J.T."/>
            <person name="Ye R.Z."/>
            <person name="Que T.C."/>
            <person name="Du C.H."/>
            <person name="Zhou Y.H."/>
            <person name="Cheng J.X."/>
            <person name="Dai P.F."/>
            <person name="Guo W.B."/>
            <person name="Han X.H."/>
            <person name="Huang E.J."/>
            <person name="Li L.F."/>
            <person name="Wei W."/>
            <person name="Gao Y.C."/>
            <person name="Liu J.Z."/>
            <person name="Shao H.Z."/>
            <person name="Wang X."/>
            <person name="Wang C.C."/>
            <person name="Yang T.C."/>
            <person name="Huo Q.B."/>
            <person name="Li W."/>
            <person name="Chen H.Y."/>
            <person name="Chen S.E."/>
            <person name="Zhou L.G."/>
            <person name="Ni X.B."/>
            <person name="Tian J.H."/>
            <person name="Sheng Y."/>
            <person name="Liu T."/>
            <person name="Pan Y.S."/>
            <person name="Xia L.Y."/>
            <person name="Li J."/>
            <person name="Zhao F."/>
            <person name="Cao W.C."/>
        </authorList>
    </citation>
    <scope>NUCLEOTIDE SEQUENCE [LARGE SCALE GENOMIC DNA]</scope>
    <source>
        <strain evidence="1">Iper-2018</strain>
    </source>
</reference>
<protein>
    <submittedName>
        <fullName evidence="1">Uncharacterized protein</fullName>
    </submittedName>
</protein>
<organism evidence="1 2">
    <name type="scientific">Ixodes persulcatus</name>
    <name type="common">Taiga tick</name>
    <dbReference type="NCBI Taxonomy" id="34615"/>
    <lineage>
        <taxon>Eukaryota</taxon>
        <taxon>Metazoa</taxon>
        <taxon>Ecdysozoa</taxon>
        <taxon>Arthropoda</taxon>
        <taxon>Chelicerata</taxon>
        <taxon>Arachnida</taxon>
        <taxon>Acari</taxon>
        <taxon>Parasitiformes</taxon>
        <taxon>Ixodida</taxon>
        <taxon>Ixodoidea</taxon>
        <taxon>Ixodidae</taxon>
        <taxon>Ixodinae</taxon>
        <taxon>Ixodes</taxon>
    </lineage>
</organism>